<dbReference type="Gene3D" id="3.40.190.10">
    <property type="entry name" value="Periplasmic binding protein-like II"/>
    <property type="match status" value="2"/>
</dbReference>
<dbReference type="PRINTS" id="PR00039">
    <property type="entry name" value="HTHLYSR"/>
</dbReference>
<evidence type="ECO:0000256" key="5">
    <source>
        <dbReference type="ARBA" id="ARBA00054626"/>
    </source>
</evidence>
<dbReference type="Pfam" id="PF00126">
    <property type="entry name" value="HTH_1"/>
    <property type="match status" value="1"/>
</dbReference>
<evidence type="ECO:0000256" key="1">
    <source>
        <dbReference type="ARBA" id="ARBA00009437"/>
    </source>
</evidence>
<dbReference type="AlphaFoldDB" id="A0A7K3VQW9"/>
<evidence type="ECO:0000313" key="10">
    <source>
        <dbReference type="Proteomes" id="UP000471705"/>
    </source>
</evidence>
<dbReference type="RefSeq" id="WP_164048846.1">
    <property type="nucleotide sequence ID" value="NZ_WUFV01000021.1"/>
</dbReference>
<keyword evidence="3" id="KW-0238">DNA-binding</keyword>
<dbReference type="EMBL" id="WUFV01000021">
    <property type="protein sequence ID" value="NEK18511.1"/>
    <property type="molecule type" value="Genomic_DNA"/>
</dbReference>
<evidence type="ECO:0000256" key="4">
    <source>
        <dbReference type="ARBA" id="ARBA00023163"/>
    </source>
</evidence>
<feature type="domain" description="HTH lysR-type" evidence="8">
    <location>
        <begin position="1"/>
        <end position="58"/>
    </location>
</feature>
<evidence type="ECO:0000256" key="3">
    <source>
        <dbReference type="ARBA" id="ARBA00023125"/>
    </source>
</evidence>
<dbReference type="GO" id="GO:0032993">
    <property type="term" value="C:protein-DNA complex"/>
    <property type="evidence" value="ECO:0007669"/>
    <property type="project" value="TreeGrafter"/>
</dbReference>
<dbReference type="Pfam" id="PF03466">
    <property type="entry name" value="LysR_substrate"/>
    <property type="match status" value="1"/>
</dbReference>
<dbReference type="InterPro" id="IPR000847">
    <property type="entry name" value="LysR_HTH_N"/>
</dbReference>
<name>A0A7K3VQW9_RHILE</name>
<keyword evidence="2" id="KW-0805">Transcription regulation</keyword>
<gene>
    <name evidence="9" type="ORF">GR257_27370</name>
</gene>
<dbReference type="InterPro" id="IPR036388">
    <property type="entry name" value="WH-like_DNA-bd_sf"/>
</dbReference>
<proteinExistence type="inferred from homology"/>
<dbReference type="Proteomes" id="UP000471705">
    <property type="component" value="Unassembled WGS sequence"/>
</dbReference>
<dbReference type="GO" id="GO:0003677">
    <property type="term" value="F:DNA binding"/>
    <property type="evidence" value="ECO:0007669"/>
    <property type="project" value="UniProtKB-KW"/>
</dbReference>
<dbReference type="SUPFAM" id="SSF46785">
    <property type="entry name" value="Winged helix' DNA-binding domain"/>
    <property type="match status" value="1"/>
</dbReference>
<organism evidence="9 10">
    <name type="scientific">Rhizobium leguminosarum</name>
    <dbReference type="NCBI Taxonomy" id="384"/>
    <lineage>
        <taxon>Bacteria</taxon>
        <taxon>Pseudomonadati</taxon>
        <taxon>Pseudomonadota</taxon>
        <taxon>Alphaproteobacteria</taxon>
        <taxon>Hyphomicrobiales</taxon>
        <taxon>Rhizobiaceae</taxon>
        <taxon>Rhizobium/Agrobacterium group</taxon>
        <taxon>Rhizobium</taxon>
    </lineage>
</organism>
<dbReference type="CDD" id="cd08451">
    <property type="entry name" value="PBP2_BudR"/>
    <property type="match status" value="1"/>
</dbReference>
<dbReference type="InterPro" id="IPR037410">
    <property type="entry name" value="BudR_PBP2"/>
</dbReference>
<dbReference type="SUPFAM" id="SSF53850">
    <property type="entry name" value="Periplasmic binding protein-like II"/>
    <property type="match status" value="1"/>
</dbReference>
<evidence type="ECO:0000259" key="8">
    <source>
        <dbReference type="PROSITE" id="PS50931"/>
    </source>
</evidence>
<comment type="caution">
    <text evidence="9">The sequence shown here is derived from an EMBL/GenBank/DDBJ whole genome shotgun (WGS) entry which is preliminary data.</text>
</comment>
<dbReference type="InterPro" id="IPR005119">
    <property type="entry name" value="LysR_subst-bd"/>
</dbReference>
<evidence type="ECO:0000256" key="6">
    <source>
        <dbReference type="ARBA" id="ARBA00067332"/>
    </source>
</evidence>
<dbReference type="FunFam" id="1.10.10.10:FF:000001">
    <property type="entry name" value="LysR family transcriptional regulator"/>
    <property type="match status" value="1"/>
</dbReference>
<dbReference type="PANTHER" id="PTHR30346">
    <property type="entry name" value="TRANSCRIPTIONAL DUAL REGULATOR HCAR-RELATED"/>
    <property type="match status" value="1"/>
</dbReference>
<dbReference type="GO" id="GO:0003700">
    <property type="term" value="F:DNA-binding transcription factor activity"/>
    <property type="evidence" value="ECO:0007669"/>
    <property type="project" value="InterPro"/>
</dbReference>
<accession>A0A7K3VQW9</accession>
<evidence type="ECO:0000256" key="7">
    <source>
        <dbReference type="ARBA" id="ARBA00083243"/>
    </source>
</evidence>
<reference evidence="9 10" key="1">
    <citation type="submission" date="2019-12" db="EMBL/GenBank/DDBJ databases">
        <title>Rhizobium genotypes associated with high levels of biological nitrogen fixation by grain legumes in a temperate-maritime cropping system.</title>
        <authorList>
            <person name="Maluk M."/>
            <person name="Francesc Ferrando Molina F."/>
            <person name="Lopez Del Egido L."/>
            <person name="Lafos M."/>
            <person name="Langarica-Fuentes A."/>
            <person name="Gebre Yohannes G."/>
            <person name="Young M.W."/>
            <person name="Martin P."/>
            <person name="Gantlett R."/>
            <person name="Kenicer G."/>
            <person name="Hawes C."/>
            <person name="Begg G.S."/>
            <person name="Quilliam R.S."/>
            <person name="Squire G.R."/>
            <person name="Poole P.S."/>
            <person name="Young P.W."/>
            <person name="Iannetta P.M."/>
            <person name="James E.K."/>
        </authorList>
    </citation>
    <scope>NUCLEOTIDE SEQUENCE [LARGE SCALE GENOMIC DNA]</scope>
    <source>
        <strain evidence="9 10">JHI54</strain>
    </source>
</reference>
<dbReference type="Gene3D" id="1.10.10.10">
    <property type="entry name" value="Winged helix-like DNA-binding domain superfamily/Winged helix DNA-binding domain"/>
    <property type="match status" value="1"/>
</dbReference>
<dbReference type="PANTHER" id="PTHR30346:SF30">
    <property type="entry name" value="SMALL NEUTRAL PROTEASE REGULATORY PROTEIN"/>
    <property type="match status" value="1"/>
</dbReference>
<keyword evidence="4" id="KW-0804">Transcription</keyword>
<evidence type="ECO:0000256" key="2">
    <source>
        <dbReference type="ARBA" id="ARBA00023015"/>
    </source>
</evidence>
<sequence>MELRHLRYFVAVAEEGSISRAAARLNIQQPPLGQQIRDLEYELGVSLFDRHPKKISLNAAGAVFLADARDILKRAGQAVENVRRYDKGEAGHLSVGFTSSASLHVLAPKLLQQFRLSYPLVKIAVEESETYELILALQEGRIDAALLHIDANRFPDLASTVLSEEDMIAAVPLGHPLADENLGPITLKMLEGQDVVVYRRPDGPGIFERILQSLDRAGVTPAIVDEVYRIVAAINLVAGGRGVTIVPASMQVLHPEAIAYRALAPGQLSPLPLCIAYRRDLKLSIVRNFVALTKEIAAVPAHMRDRA</sequence>
<comment type="function">
    <text evidence="5">Transcriptional regulator of the ttuABCDE tartrate utilization operon.</text>
</comment>
<evidence type="ECO:0000313" key="9">
    <source>
        <dbReference type="EMBL" id="NEK18511.1"/>
    </source>
</evidence>
<comment type="similarity">
    <text evidence="1">Belongs to the LysR transcriptional regulatory family.</text>
</comment>
<dbReference type="PROSITE" id="PS50931">
    <property type="entry name" value="HTH_LYSR"/>
    <property type="match status" value="1"/>
</dbReference>
<dbReference type="InterPro" id="IPR036390">
    <property type="entry name" value="WH_DNA-bd_sf"/>
</dbReference>
<protein>
    <recommendedName>
        <fullName evidence="6">HTH-type transcriptional regulator TtuA</fullName>
    </recommendedName>
    <alternativeName>
        <fullName evidence="7">Tartrate utilization transcriptional regulator</fullName>
    </alternativeName>
</protein>